<accession>A0ABX7XB25</accession>
<reference evidence="3" key="2">
    <citation type="submission" date="2021-04" db="EMBL/GenBank/DDBJ databases">
        <title>Taxonomy of Flavobacteriaceae bacterium ZY171143.</title>
        <authorList>
            <person name="Li F."/>
        </authorList>
    </citation>
    <scope>NUCLEOTIDE SEQUENCE [LARGE SCALE GENOMIC DNA]</scope>
    <source>
        <strain evidence="3">ZY171143</strain>
    </source>
</reference>
<feature type="chain" id="PRO_5045737583" evidence="1">
    <location>
        <begin position="22"/>
        <end position="252"/>
    </location>
</feature>
<protein>
    <submittedName>
        <fullName evidence="2">Uncharacterized protein</fullName>
    </submittedName>
</protein>
<proteinExistence type="predicted"/>
<evidence type="ECO:0000256" key="1">
    <source>
        <dbReference type="SAM" id="SignalP"/>
    </source>
</evidence>
<reference evidence="2 3" key="1">
    <citation type="journal article" date="2021" name="Int. J. Syst. Evol. Microbiol.">
        <title>Faecalibacter bovis sp. nov., isolated from cow faeces.</title>
        <authorList>
            <person name="Li F."/>
            <person name="Zhao W."/>
            <person name="Hong Q."/>
            <person name="Shao Q."/>
            <person name="Song J."/>
            <person name="Yang S."/>
        </authorList>
    </citation>
    <scope>NUCLEOTIDE SEQUENCE [LARGE SCALE GENOMIC DNA]</scope>
    <source>
        <strain evidence="2 3">ZY171143</strain>
    </source>
</reference>
<organism evidence="2 3">
    <name type="scientific">Faecalibacter bovis</name>
    <dbReference type="NCBI Taxonomy" id="2898187"/>
    <lineage>
        <taxon>Bacteria</taxon>
        <taxon>Pseudomonadati</taxon>
        <taxon>Bacteroidota</taxon>
        <taxon>Flavobacteriia</taxon>
        <taxon>Flavobacteriales</taxon>
        <taxon>Weeksellaceae</taxon>
        <taxon>Faecalibacter</taxon>
    </lineage>
</organism>
<gene>
    <name evidence="2" type="ORF">J9309_09910</name>
</gene>
<evidence type="ECO:0000313" key="3">
    <source>
        <dbReference type="Proteomes" id="UP000672011"/>
    </source>
</evidence>
<evidence type="ECO:0000313" key="2">
    <source>
        <dbReference type="EMBL" id="QTV05103.1"/>
    </source>
</evidence>
<keyword evidence="1" id="KW-0732">Signal</keyword>
<feature type="signal peptide" evidence="1">
    <location>
        <begin position="1"/>
        <end position="21"/>
    </location>
</feature>
<sequence>MKYFLSVLLLLFICFFSNASAQPRNDLKGIYAGNSKYTYNRIELFGNGKSVINKEIPAEYYHENDSLFVFVDMNVSIYLIEKRNIKGITKWQKNENLKLVSKAEKNDDITFEPSQRAYWLKRFYLNNSQSKLSKLMDDGLLPLHFEQINLENKMLCDEGFDLGCIQNFSYLTLQLLNHDYQTVDKNAIEFDQLKNIAQRVIDLNNPDGYGLMYSYYVMKDEEKNGEEYLDKGMSEGSQLCLKLSLDKFSLNQ</sequence>
<dbReference type="Proteomes" id="UP000672011">
    <property type="component" value="Chromosome"/>
</dbReference>
<dbReference type="RefSeq" id="WP_230475728.1">
    <property type="nucleotide sequence ID" value="NZ_CP072842.1"/>
</dbReference>
<name>A0ABX7XB25_9FLAO</name>
<keyword evidence="3" id="KW-1185">Reference proteome</keyword>
<dbReference type="EMBL" id="CP072842">
    <property type="protein sequence ID" value="QTV05103.1"/>
    <property type="molecule type" value="Genomic_DNA"/>
</dbReference>